<dbReference type="InterPro" id="IPR008274">
    <property type="entry name" value="AldOxase/xan_DH_MoCoBD1"/>
</dbReference>
<accession>A0A4V1N350</accession>
<dbReference type="InterPro" id="IPR037165">
    <property type="entry name" value="AldOxase/xan_DH_Mopterin-bd_sf"/>
</dbReference>
<dbReference type="Pfam" id="PF20256">
    <property type="entry name" value="MoCoBD_2"/>
    <property type="match status" value="1"/>
</dbReference>
<dbReference type="InterPro" id="IPR006311">
    <property type="entry name" value="TAT_signal"/>
</dbReference>
<dbReference type="AlphaFoldDB" id="A0A4V1N350"/>
<keyword evidence="3" id="KW-1185">Reference proteome</keyword>
<dbReference type="Pfam" id="PF02738">
    <property type="entry name" value="MoCoBD_1"/>
    <property type="match status" value="1"/>
</dbReference>
<dbReference type="InterPro" id="IPR046867">
    <property type="entry name" value="AldOxase/xan_DH_MoCoBD2"/>
</dbReference>
<organism evidence="2 3">
    <name type="scientific">Sphingobium fluviale</name>
    <dbReference type="NCBI Taxonomy" id="2506423"/>
    <lineage>
        <taxon>Bacteria</taxon>
        <taxon>Pseudomonadati</taxon>
        <taxon>Pseudomonadota</taxon>
        <taxon>Alphaproteobacteria</taxon>
        <taxon>Sphingomonadales</taxon>
        <taxon>Sphingomonadaceae</taxon>
        <taxon>Sphingobium</taxon>
    </lineage>
</organism>
<dbReference type="PROSITE" id="PS51318">
    <property type="entry name" value="TAT"/>
    <property type="match status" value="1"/>
</dbReference>
<dbReference type="EMBL" id="SBKP01000024">
    <property type="protein sequence ID" value="RXR24966.1"/>
    <property type="molecule type" value="Genomic_DNA"/>
</dbReference>
<dbReference type="OrthoDB" id="9767994at2"/>
<dbReference type="PANTHER" id="PTHR47495">
    <property type="entry name" value="ALDEHYDE DEHYDROGENASE"/>
    <property type="match status" value="1"/>
</dbReference>
<dbReference type="Gene3D" id="3.30.365.10">
    <property type="entry name" value="Aldehyde oxidase/xanthine dehydrogenase, molybdopterin binding domain"/>
    <property type="match status" value="4"/>
</dbReference>
<evidence type="ECO:0000259" key="1">
    <source>
        <dbReference type="SMART" id="SM01008"/>
    </source>
</evidence>
<evidence type="ECO:0000313" key="3">
    <source>
        <dbReference type="Proteomes" id="UP000290958"/>
    </source>
</evidence>
<dbReference type="SMART" id="SM01008">
    <property type="entry name" value="Ald_Xan_dh_C"/>
    <property type="match status" value="1"/>
</dbReference>
<reference evidence="3" key="1">
    <citation type="submission" date="2019-01" db="EMBL/GenBank/DDBJ databases">
        <title>Cytophagaceae bacterium strain CAR-16.</title>
        <authorList>
            <person name="Chen W.-M."/>
        </authorList>
    </citation>
    <scope>NUCLEOTIDE SEQUENCE [LARGE SCALE GENOMIC DNA]</scope>
    <source>
        <strain evidence="3">CHR27</strain>
    </source>
</reference>
<dbReference type="PANTHER" id="PTHR47495:SF1">
    <property type="entry name" value="BLL3820 PROTEIN"/>
    <property type="match status" value="1"/>
</dbReference>
<dbReference type="PIRSF" id="PIRSF036389">
    <property type="entry name" value="IOR_B"/>
    <property type="match status" value="1"/>
</dbReference>
<evidence type="ECO:0000313" key="2">
    <source>
        <dbReference type="EMBL" id="RXR24966.1"/>
    </source>
</evidence>
<proteinExistence type="predicted"/>
<comment type="caution">
    <text evidence="2">The sequence shown here is derived from an EMBL/GenBank/DDBJ whole genome shotgun (WGS) entry which is preliminary data.</text>
</comment>
<dbReference type="InterPro" id="IPR012368">
    <property type="entry name" value="OxRdtase_Mopterin-bd_su_IorB"/>
</dbReference>
<dbReference type="Gene3D" id="3.90.1170.50">
    <property type="entry name" value="Aldehyde oxidase/xanthine dehydrogenase, a/b hammerhead"/>
    <property type="match status" value="1"/>
</dbReference>
<protein>
    <submittedName>
        <fullName evidence="2">Xanthine dehydrogenase family protein molybdopterin-binding subunit</fullName>
    </submittedName>
</protein>
<dbReference type="InterPro" id="IPR052516">
    <property type="entry name" value="N-heterocyclic_Hydroxylase"/>
</dbReference>
<sequence length="754" mass="79961">MRRASEHPRAKGISRRSLLVGGGAAAGLVVAWGLWPRDYQPNLAVAGDERLINGFLKVDNAGQIIVVVPQLEMGQGVSTILPQIVADELGADWRMVAVQGAPINPIYTNTLLSKEFISRDWVRHAEGAGDWAIREYATRNAMMLTGGATSVRMFAQSCREAGAAARVLLCKAAAARWGVEWEQCRITRGIVTDGQRRLKIGELAAEAVGFALPDELPLRADDDGGERLGGRDIPRLDTPSKVDGSYNFAGDIRLPGMLYASIRQGPVGTVRLKSLNEAAAKKVQGFKRIVKQETWVAALATNWWAANKALDLLDPVFEVESSLLESAAISKALDAAFESDHARTIFARGDVTASFTGAQIIRADFTVAPALHLAIEPPAATARVADGRAEVWAASQAPAFCRAAVAEALGMDEANVVLYPIGAGGSFGRRYDHDTAVQAALIAREAGAPVQLCTSRLEDVASDRPRPPAHARTWAKLVAGGKVEAMQIKVATPSANREVWSRIAHGTAPMEAAREHAGRADAAAVSGLPSPYAIPHITVDHYPADIRLPVGRWRGNADSYTCFFTECLMDELAHRAGVEPMSFRLQHLSGQTRLARCLTIATAMGGWQGGIMGSGQGIAIHAMDGGFIAVLIEAEMTSGALRAKRIVAVADLGAQPHPDIARQQIEGGLIFGLAAATGCAAQYKRGMPARANMGRFGLPVLGDIGEVTVELMPSEAAPAGVGQIGVPAVAPALAGALFTITGRRHRALPLLNPE</sequence>
<dbReference type="InterPro" id="IPR000674">
    <property type="entry name" value="Ald_Oxase/Xan_DH_a/b"/>
</dbReference>
<dbReference type="RefSeq" id="WP_129405272.1">
    <property type="nucleotide sequence ID" value="NZ_SBKP01000024.1"/>
</dbReference>
<dbReference type="SUPFAM" id="SSF56003">
    <property type="entry name" value="Molybdenum cofactor-binding domain"/>
    <property type="match status" value="2"/>
</dbReference>
<gene>
    <name evidence="2" type="ORF">EQG66_14680</name>
</gene>
<name>A0A4V1N350_9SPHN</name>
<feature type="domain" description="Aldehyde oxidase/xanthine dehydrogenase a/b hammerhead" evidence="1">
    <location>
        <begin position="243"/>
        <end position="321"/>
    </location>
</feature>
<dbReference type="Proteomes" id="UP000290958">
    <property type="component" value="Unassembled WGS sequence"/>
</dbReference>
<dbReference type="GO" id="GO:0016491">
    <property type="term" value="F:oxidoreductase activity"/>
    <property type="evidence" value="ECO:0007669"/>
    <property type="project" value="InterPro"/>
</dbReference>